<dbReference type="Proteomes" id="UP001203036">
    <property type="component" value="Unassembled WGS sequence"/>
</dbReference>
<reference evidence="1" key="1">
    <citation type="submission" date="2022-06" db="EMBL/GenBank/DDBJ databases">
        <title>Lutimaribacter sp. EGI FJ00013, a novel bacterium isolated from a salt lake sediment enrichment.</title>
        <authorList>
            <person name="Gao L."/>
            <person name="Fang B.-Z."/>
            <person name="Li W.-J."/>
        </authorList>
    </citation>
    <scope>NUCLEOTIDE SEQUENCE</scope>
    <source>
        <strain evidence="1">EGI FJ00013</strain>
    </source>
</reference>
<gene>
    <name evidence="1" type="ORF">M8744_14410</name>
</gene>
<evidence type="ECO:0000313" key="1">
    <source>
        <dbReference type="EMBL" id="MCM2563345.1"/>
    </source>
</evidence>
<evidence type="ECO:0000313" key="2">
    <source>
        <dbReference type="Proteomes" id="UP001203036"/>
    </source>
</evidence>
<name>A0ACC5ZZU2_9RHOB</name>
<comment type="caution">
    <text evidence="1">The sequence shown here is derived from an EMBL/GenBank/DDBJ whole genome shotgun (WGS) entry which is preliminary data.</text>
</comment>
<organism evidence="1 2">
    <name type="scientific">Lutimaribacter degradans</name>
    <dbReference type="NCBI Taxonomy" id="2945989"/>
    <lineage>
        <taxon>Bacteria</taxon>
        <taxon>Pseudomonadati</taxon>
        <taxon>Pseudomonadota</taxon>
        <taxon>Alphaproteobacteria</taxon>
        <taxon>Rhodobacterales</taxon>
        <taxon>Roseobacteraceae</taxon>
        <taxon>Lutimaribacter</taxon>
    </lineage>
</organism>
<protein>
    <submittedName>
        <fullName evidence="1">Uncharacterized protein</fullName>
    </submittedName>
</protein>
<sequence length="247" mass="27624">MAAMTRSERFAVQDMLWDKAGLEPVEQVPGNRGLALALTSCGVLIGRLNRAMELAGLTLVTIEDVERCIRAVASQKPDVVFLDERITAGSPEFRRKLRQARVTETLPILPILLKETLSVSIGSKSPESEIFMKTRALLRRERPFALRGKRHSGAFVLDESRFKLYFADRVADLNKTELCLLGPFFDMVDVVLGRQTLEQLALPEGGRKVGSRTVDFQVSRMRRRVKAQLGVDPFRAVRGIGYALARV</sequence>
<dbReference type="EMBL" id="JAMQGO010000011">
    <property type="protein sequence ID" value="MCM2563345.1"/>
    <property type="molecule type" value="Genomic_DNA"/>
</dbReference>
<accession>A0ACC5ZZU2</accession>
<keyword evidence="2" id="KW-1185">Reference proteome</keyword>
<proteinExistence type="predicted"/>